<evidence type="ECO:0000313" key="4">
    <source>
        <dbReference type="EMBL" id="EEN61083.1"/>
    </source>
</evidence>
<dbReference type="CDD" id="cd00057">
    <property type="entry name" value="FA58C"/>
    <property type="match status" value="3"/>
</dbReference>
<feature type="compositionally biased region" description="Polar residues" evidence="1">
    <location>
        <begin position="198"/>
        <end position="208"/>
    </location>
</feature>
<evidence type="ECO:0000259" key="3">
    <source>
        <dbReference type="PROSITE" id="PS50022"/>
    </source>
</evidence>
<gene>
    <name evidence="4" type="ORF">BRAFLDRAFT_85219</name>
</gene>
<dbReference type="InterPro" id="IPR008979">
    <property type="entry name" value="Galactose-bd-like_sf"/>
</dbReference>
<feature type="compositionally biased region" description="Polar residues" evidence="1">
    <location>
        <begin position="457"/>
        <end position="466"/>
    </location>
</feature>
<sequence>MSRFPQFPAVVLVLLLTTRQWPESQAAPYGPDTNPGNQEMFSMIADMHAEIKTLRSSVFHLSELKTFRKRLTAMEARQDAVPEDLASRLNETAARQAAMEARQAAMEARQDAALEDLSSRMNETAARQAAMEARQAAMEARQAAMEARQTTVLEDLSSRLNETAAQQAAMEARQAAMEARQASMEARQDDVPEDLSSRQDATAAQQTAMEAPQAAVLEDLSSRLNETAAQQASMEARQAAMDARQDAVLEGLSFRLNETAARQEERFADFCRTRRMGMSTGDIPDSSFTASSYYNPYMPANARFGITRCWIPRTRTAVVEWLKIDLGRKTLVYGVITHFYDIDLGRETLVYGVITHFYDIDLSRKTLVYGVITQGSPDYNQWTRTYKLSFSMDGQTWDTYRGTDGSDKVFQGNYDRSSPVYNFLNPPVTTRHVRFHPRTHYDRPAARMEPHPELESAQATPTTTQHELQARTAGPPLQLHNTSCRRAQPGHPYNYSRARMSRFPRFPAVLLFLLLTTRQWPDSQAAVQAVHYNPDTQAEPYRPDTQAEPYRPDTHADHSAPYRPADQPATYTPYTSTENPQLQVMAGMVVAMHAEIKSLRRSVFHMAELKAFERRLAAMEARQAAALEDLSSRQNQTAVRQEERFADFCRTRRMGMSTGEIPDSSFTASSYYDHRFVPVNARFNINRCWIPRTPTAEWLKVDLGQETLVYGVITQGRPDYGQFTQSYKLSFSTDGQTWATYVDIDGSDKVFQGNYDRNSPVYNFLHSPVATRHVQFHPLAYQNYPAVRMEPGHPYNCTTPAAGAHSRATPTTAQHELQVRTAGPPLQLHNTSCRCAQPGQPYNCTTPAAGAHSRATPTTAQHELQVRTAGPPLQLHNTSCRCAQPGHPYNCTTPAAGAHTLARMSRFPQFPAVLLVLLPWPDTQAALQAVHYNPDLQTDQPAPYRPDINLENLQLQEMTRLMEAMHAEIKIMRSSVFHLAELKAFERRLAAIEAHQDAALEDLSSRHNQTAARQEERFADFCRTRRMGMSTGDIPDSSITASSYFSDRWAPAKARFGINGNWIPRRVNAEAEWLKVDLGQESRVYGVITQGRPEIDRWTITYKLSFSTDGETWTTYAGTDGSDKVFQGNYDRNSPVYNFLDSPVTTRFVRFHPLTHQGLRAAGGGVGMSHGANVGWGYWDVPLSYFRVGVLGCPTELLYDGGVGMSHGATVGWGCWGVPRSYCRVGVLGCPTELL</sequence>
<dbReference type="EMBL" id="GG666508">
    <property type="protein sequence ID" value="EEN61083.1"/>
    <property type="molecule type" value="Genomic_DNA"/>
</dbReference>
<feature type="compositionally biased region" description="Basic and acidic residues" evidence="1">
    <location>
        <begin position="550"/>
        <end position="560"/>
    </location>
</feature>
<dbReference type="AlphaFoldDB" id="C3YF81"/>
<proteinExistence type="predicted"/>
<feature type="chain" id="PRO_5002933679" description="F5/8 type C domain-containing protein" evidence="2">
    <location>
        <begin position="27"/>
        <end position="1235"/>
    </location>
</feature>
<dbReference type="PROSITE" id="PS50022">
    <property type="entry name" value="FA58C_3"/>
    <property type="match status" value="3"/>
</dbReference>
<feature type="region of interest" description="Disordered" evidence="1">
    <location>
        <begin position="532"/>
        <end position="564"/>
    </location>
</feature>
<name>C3YF81_BRAFL</name>
<feature type="region of interest" description="Disordered" evidence="1">
    <location>
        <begin position="442"/>
        <end position="466"/>
    </location>
</feature>
<accession>C3YF81</accession>
<feature type="signal peptide" evidence="2">
    <location>
        <begin position="1"/>
        <end position="26"/>
    </location>
</feature>
<dbReference type="SUPFAM" id="SSF49785">
    <property type="entry name" value="Galactose-binding domain-like"/>
    <property type="match status" value="4"/>
</dbReference>
<feature type="domain" description="F5/8 type C" evidence="3">
    <location>
        <begin position="271"/>
        <end position="453"/>
    </location>
</feature>
<organism>
    <name type="scientific">Branchiostoma floridae</name>
    <name type="common">Florida lancelet</name>
    <name type="synonym">Amphioxus</name>
    <dbReference type="NCBI Taxonomy" id="7739"/>
    <lineage>
        <taxon>Eukaryota</taxon>
        <taxon>Metazoa</taxon>
        <taxon>Chordata</taxon>
        <taxon>Cephalochordata</taxon>
        <taxon>Leptocardii</taxon>
        <taxon>Amphioxiformes</taxon>
        <taxon>Branchiostomatidae</taxon>
        <taxon>Branchiostoma</taxon>
    </lineage>
</organism>
<keyword evidence="2" id="KW-0732">Signal</keyword>
<feature type="domain" description="F5/8 type C" evidence="3">
    <location>
        <begin position="1022"/>
        <end position="1155"/>
    </location>
</feature>
<dbReference type="Gene3D" id="2.60.120.260">
    <property type="entry name" value="Galactose-binding domain-like"/>
    <property type="match status" value="4"/>
</dbReference>
<reference evidence="4" key="1">
    <citation type="journal article" date="2008" name="Nature">
        <title>The amphioxus genome and the evolution of the chordate karyotype.</title>
        <authorList>
            <consortium name="US DOE Joint Genome Institute (JGI-PGF)"/>
            <person name="Putnam N.H."/>
            <person name="Butts T."/>
            <person name="Ferrier D.E.K."/>
            <person name="Furlong R.F."/>
            <person name="Hellsten U."/>
            <person name="Kawashima T."/>
            <person name="Robinson-Rechavi M."/>
            <person name="Shoguchi E."/>
            <person name="Terry A."/>
            <person name="Yu J.-K."/>
            <person name="Benito-Gutierrez E.L."/>
            <person name="Dubchak I."/>
            <person name="Garcia-Fernandez J."/>
            <person name="Gibson-Brown J.J."/>
            <person name="Grigoriev I.V."/>
            <person name="Horton A.C."/>
            <person name="de Jong P.J."/>
            <person name="Jurka J."/>
            <person name="Kapitonov V.V."/>
            <person name="Kohara Y."/>
            <person name="Kuroki Y."/>
            <person name="Lindquist E."/>
            <person name="Lucas S."/>
            <person name="Osoegawa K."/>
            <person name="Pennacchio L.A."/>
            <person name="Salamov A.A."/>
            <person name="Satou Y."/>
            <person name="Sauka-Spengler T."/>
            <person name="Schmutz J."/>
            <person name="Shin-I T."/>
            <person name="Toyoda A."/>
            <person name="Bronner-Fraser M."/>
            <person name="Fujiyama A."/>
            <person name="Holland L.Z."/>
            <person name="Holland P.W.H."/>
            <person name="Satoh N."/>
            <person name="Rokhsar D.S."/>
        </authorList>
    </citation>
    <scope>NUCLEOTIDE SEQUENCE [LARGE SCALE GENOMIC DNA]</scope>
    <source>
        <strain evidence="4">S238N-H82</strain>
        <tissue evidence="4">Testes</tissue>
    </source>
</reference>
<dbReference type="InterPro" id="IPR000421">
    <property type="entry name" value="FA58C"/>
</dbReference>
<feature type="domain" description="F5/8 type C" evidence="3">
    <location>
        <begin position="649"/>
        <end position="797"/>
    </location>
</feature>
<feature type="region of interest" description="Disordered" evidence="1">
    <location>
        <begin position="171"/>
        <end position="211"/>
    </location>
</feature>
<protein>
    <recommendedName>
        <fullName evidence="3">F5/8 type C domain-containing protein</fullName>
    </recommendedName>
</protein>
<dbReference type="Pfam" id="PF00754">
    <property type="entry name" value="F5_F8_type_C"/>
    <property type="match status" value="3"/>
</dbReference>
<feature type="compositionally biased region" description="Basic and acidic residues" evidence="1">
    <location>
        <begin position="442"/>
        <end position="454"/>
    </location>
</feature>
<evidence type="ECO:0000256" key="2">
    <source>
        <dbReference type="SAM" id="SignalP"/>
    </source>
</evidence>
<feature type="compositionally biased region" description="Low complexity" evidence="1">
    <location>
        <begin position="171"/>
        <end position="185"/>
    </location>
</feature>
<dbReference type="SMART" id="SM00231">
    <property type="entry name" value="FA58C"/>
    <property type="match status" value="3"/>
</dbReference>
<dbReference type="PANTHER" id="PTHR24543">
    <property type="entry name" value="MULTICOPPER OXIDASE-RELATED"/>
    <property type="match status" value="1"/>
</dbReference>
<dbReference type="eggNOG" id="KOG2649">
    <property type="taxonomic scope" value="Eukaryota"/>
</dbReference>
<evidence type="ECO:0000256" key="1">
    <source>
        <dbReference type="SAM" id="MobiDB-lite"/>
    </source>
</evidence>
<dbReference type="PANTHER" id="PTHR24543:SF336">
    <property type="entry name" value="F5_8 TYPE C DOMAIN-CONTAINING PROTEIN"/>
    <property type="match status" value="1"/>
</dbReference>
<dbReference type="InParanoid" id="C3YF81"/>